<feature type="domain" description="Serine/threonine-protein kinase ULK4/RUNKEL HEAT repeats" evidence="2">
    <location>
        <begin position="91"/>
        <end position="181"/>
    </location>
</feature>
<keyword evidence="1" id="KW-0472">Membrane</keyword>
<feature type="transmembrane region" description="Helical" evidence="1">
    <location>
        <begin position="179"/>
        <end position="200"/>
    </location>
</feature>
<gene>
    <name evidence="3" type="ORF">DILT_LOCUS7867</name>
</gene>
<sequence length="213" mass="23204">MPKSSSQQKLSSAAGNYLRSNIRSAKPHSVVRRPSAGNIGATTHTVSPGVSLRTWLPAYSCIPIILASSLSVRCGLLLPPADKPANKFCLLAFIGKLLKHWTSNDPVTAAASISGVHQPGSLENQALLTTLAIIEDMSQLEDLVETRRPDLLKHILPRLVDLAIAPAASPETRTTCVKVFFTSIPFSFSITFWPLSIFLLRYDLQPRCDVFVL</sequence>
<evidence type="ECO:0000313" key="4">
    <source>
        <dbReference type="Proteomes" id="UP000281553"/>
    </source>
</evidence>
<evidence type="ECO:0000313" key="3">
    <source>
        <dbReference type="EMBL" id="VDN12036.1"/>
    </source>
</evidence>
<dbReference type="InterPro" id="IPR056981">
    <property type="entry name" value="HEAT_ULK4_RUNKEL"/>
</dbReference>
<name>A0A3P7P271_DIBLA</name>
<protein>
    <recommendedName>
        <fullName evidence="2">Serine/threonine-protein kinase ULK4/RUNKEL HEAT repeats domain-containing protein</fullName>
    </recommendedName>
</protein>
<keyword evidence="1" id="KW-1133">Transmembrane helix</keyword>
<reference evidence="3 4" key="1">
    <citation type="submission" date="2018-11" db="EMBL/GenBank/DDBJ databases">
        <authorList>
            <consortium name="Pathogen Informatics"/>
        </authorList>
    </citation>
    <scope>NUCLEOTIDE SEQUENCE [LARGE SCALE GENOMIC DNA]</scope>
</reference>
<accession>A0A3P7P271</accession>
<dbReference type="Proteomes" id="UP000281553">
    <property type="component" value="Unassembled WGS sequence"/>
</dbReference>
<dbReference type="AlphaFoldDB" id="A0A3P7P271"/>
<dbReference type="EMBL" id="UYRU01052837">
    <property type="protein sequence ID" value="VDN12036.1"/>
    <property type="molecule type" value="Genomic_DNA"/>
</dbReference>
<keyword evidence="1" id="KW-0812">Transmembrane</keyword>
<organism evidence="3 4">
    <name type="scientific">Dibothriocephalus latus</name>
    <name type="common">Fish tapeworm</name>
    <name type="synonym">Diphyllobothrium latum</name>
    <dbReference type="NCBI Taxonomy" id="60516"/>
    <lineage>
        <taxon>Eukaryota</taxon>
        <taxon>Metazoa</taxon>
        <taxon>Spiralia</taxon>
        <taxon>Lophotrochozoa</taxon>
        <taxon>Platyhelminthes</taxon>
        <taxon>Cestoda</taxon>
        <taxon>Eucestoda</taxon>
        <taxon>Diphyllobothriidea</taxon>
        <taxon>Diphyllobothriidae</taxon>
        <taxon>Dibothriocephalus</taxon>
    </lineage>
</organism>
<keyword evidence="4" id="KW-1185">Reference proteome</keyword>
<dbReference type="Pfam" id="PF23606">
    <property type="entry name" value="HEAT_ULK4"/>
    <property type="match status" value="1"/>
</dbReference>
<proteinExistence type="predicted"/>
<evidence type="ECO:0000256" key="1">
    <source>
        <dbReference type="SAM" id="Phobius"/>
    </source>
</evidence>
<evidence type="ECO:0000259" key="2">
    <source>
        <dbReference type="Pfam" id="PF23606"/>
    </source>
</evidence>